<dbReference type="EMBL" id="WTFF01000762">
    <property type="protein sequence ID" value="MBW5487234.1"/>
    <property type="molecule type" value="Genomic_DNA"/>
</dbReference>
<evidence type="ECO:0000313" key="2">
    <source>
        <dbReference type="EMBL" id="MBW5487234.1"/>
    </source>
</evidence>
<evidence type="ECO:0000313" key="3">
    <source>
        <dbReference type="Proteomes" id="UP000812013"/>
    </source>
</evidence>
<keyword evidence="1" id="KW-0732">Signal</keyword>
<organism evidence="2 3">
    <name type="scientific">Streptomyces bambusae</name>
    <dbReference type="NCBI Taxonomy" id="1550616"/>
    <lineage>
        <taxon>Bacteria</taxon>
        <taxon>Bacillati</taxon>
        <taxon>Actinomycetota</taxon>
        <taxon>Actinomycetes</taxon>
        <taxon>Kitasatosporales</taxon>
        <taxon>Streptomycetaceae</taxon>
        <taxon>Streptomyces</taxon>
    </lineage>
</organism>
<dbReference type="PROSITE" id="PS51257">
    <property type="entry name" value="PROKAR_LIPOPROTEIN"/>
    <property type="match status" value="1"/>
</dbReference>
<feature type="non-terminal residue" evidence="2">
    <location>
        <position position="130"/>
    </location>
</feature>
<protein>
    <submittedName>
        <fullName evidence="2">Uncharacterized protein</fullName>
    </submittedName>
</protein>
<reference evidence="2 3" key="1">
    <citation type="submission" date="2019-12" db="EMBL/GenBank/DDBJ databases">
        <title>Genome sequence of Streptomyces bambusae.</title>
        <authorList>
            <person name="Bansal K."/>
            <person name="Choksket S."/>
            <person name="Korpole S."/>
            <person name="Patil P.B."/>
        </authorList>
    </citation>
    <scope>NUCLEOTIDE SEQUENCE [LARGE SCALE GENOMIC DNA]</scope>
    <source>
        <strain evidence="2 3">SK60</strain>
    </source>
</reference>
<accession>A0ABS6ZHI9</accession>
<evidence type="ECO:0000256" key="1">
    <source>
        <dbReference type="SAM" id="SignalP"/>
    </source>
</evidence>
<proteinExistence type="predicted"/>
<comment type="caution">
    <text evidence="2">The sequence shown here is derived from an EMBL/GenBank/DDBJ whole genome shotgun (WGS) entry which is preliminary data.</text>
</comment>
<keyword evidence="3" id="KW-1185">Reference proteome</keyword>
<sequence>MVRAPLRLLRPLCLLRLLLSAVLLCAAVGAAGGCVAPPGAPSSGPEAPEALAAPDASVEQGVRQAVAAWAQTASGRPAGVPLEQWSYEVGAVRRDGDGRRAVAEAPAAAPPGAVSFTNLPATTTAGSSVF</sequence>
<feature type="signal peptide" evidence="1">
    <location>
        <begin position="1"/>
        <end position="26"/>
    </location>
</feature>
<gene>
    <name evidence="2" type="ORF">GPJ59_36895</name>
</gene>
<name>A0ABS6ZHI9_9ACTN</name>
<dbReference type="Proteomes" id="UP000812013">
    <property type="component" value="Unassembled WGS sequence"/>
</dbReference>
<feature type="chain" id="PRO_5046739783" evidence="1">
    <location>
        <begin position="27"/>
        <end position="130"/>
    </location>
</feature>